<evidence type="ECO:0000256" key="2">
    <source>
        <dbReference type="ARBA" id="ARBA00022692"/>
    </source>
</evidence>
<accession>A0ABR7F3N2</accession>
<keyword evidence="3" id="KW-0547">Nucleotide-binding</keyword>
<keyword evidence="11" id="KW-1185">Reference proteome</keyword>
<proteinExistence type="predicted"/>
<dbReference type="Gene3D" id="1.20.1560.10">
    <property type="entry name" value="ABC transporter type 1, transmembrane domain"/>
    <property type="match status" value="1"/>
</dbReference>
<keyword evidence="2 7" id="KW-0812">Transmembrane</keyword>
<reference evidence="10 11" key="1">
    <citation type="submission" date="2020-08" db="EMBL/GenBank/DDBJ databases">
        <title>Genome public.</title>
        <authorList>
            <person name="Liu C."/>
            <person name="Sun Q."/>
        </authorList>
    </citation>
    <scope>NUCLEOTIDE SEQUENCE [LARGE SCALE GENOMIC DNA]</scope>
    <source>
        <strain evidence="10 11">BX4</strain>
    </source>
</reference>
<name>A0ABR7F3N2_9FIRM</name>
<dbReference type="InterPro" id="IPR011527">
    <property type="entry name" value="ABC1_TM_dom"/>
</dbReference>
<evidence type="ECO:0000256" key="6">
    <source>
        <dbReference type="ARBA" id="ARBA00023136"/>
    </source>
</evidence>
<feature type="transmembrane region" description="Helical" evidence="7">
    <location>
        <begin position="173"/>
        <end position="189"/>
    </location>
</feature>
<dbReference type="Pfam" id="PF00664">
    <property type="entry name" value="ABC_membrane"/>
    <property type="match status" value="1"/>
</dbReference>
<feature type="transmembrane region" description="Helical" evidence="7">
    <location>
        <begin position="21"/>
        <end position="41"/>
    </location>
</feature>
<sequence length="569" mass="64260">MKDTKSLKWIIKNGKKEIPKILILSVSNIVLALVSTALALVSKYAIDAAQKAAVSKVQSDFVYYRNQIIFYGIVILAIIAFRLFLRIYAQSLSIKVQAGMEMQMRSKLFGEILEKKYNSINKYHSGELMNRITSDIRIITDGITNIVPNVLYFITQFAGAFIVLVLFDWKFTSLFIIAGVVISFITLIFRSKLKSLHKEVQETDGRVRSFFQEAIESMLVVKTFGVEDEFCRKGDKLQRINYDAKMKRRKISIFANAGFGFAFNMGYLFALIWCTLKVCTNAMTYGTLTAVLQLISQIQTPFVSITKVIPQYYAILASAERIMEIEDIDVERKNQVKVDADKFYSKFKLAEFKNIKFNYGRESVLEDGNAEFLKGEFVAIRGISGIGKSTLMKMLLGVFKPERGSIRLYEENGKYLEASPDTRCLFSYVPQGNYLFSGTLRDNILLINPNATDIEIKEALEISDIYDFVCNLPKGLDTVIGEKGLGISEGQAQRLAIARALLSKAPILLLDEATSALDSKTEKHVLERIKGLNKKTCIIITHKAAALEVCDKEFVIDNKRLFCIYKNNG</sequence>
<dbReference type="Pfam" id="PF00005">
    <property type="entry name" value="ABC_tran"/>
    <property type="match status" value="1"/>
</dbReference>
<dbReference type="SUPFAM" id="SSF90123">
    <property type="entry name" value="ABC transporter transmembrane region"/>
    <property type="match status" value="1"/>
</dbReference>
<dbReference type="CDD" id="cd07346">
    <property type="entry name" value="ABC_6TM_exporters"/>
    <property type="match status" value="1"/>
</dbReference>
<evidence type="ECO:0000313" key="11">
    <source>
        <dbReference type="Proteomes" id="UP000597877"/>
    </source>
</evidence>
<keyword evidence="4 10" id="KW-0067">ATP-binding</keyword>
<feature type="transmembrane region" description="Helical" evidence="7">
    <location>
        <begin position="68"/>
        <end position="85"/>
    </location>
</feature>
<evidence type="ECO:0000256" key="5">
    <source>
        <dbReference type="ARBA" id="ARBA00022989"/>
    </source>
</evidence>
<evidence type="ECO:0000259" key="9">
    <source>
        <dbReference type="PROSITE" id="PS50929"/>
    </source>
</evidence>
<evidence type="ECO:0000256" key="4">
    <source>
        <dbReference type="ARBA" id="ARBA00022840"/>
    </source>
</evidence>
<dbReference type="InterPro" id="IPR036640">
    <property type="entry name" value="ABC1_TM_sf"/>
</dbReference>
<dbReference type="InterPro" id="IPR027417">
    <property type="entry name" value="P-loop_NTPase"/>
</dbReference>
<dbReference type="PROSITE" id="PS50893">
    <property type="entry name" value="ABC_TRANSPORTER_2"/>
    <property type="match status" value="1"/>
</dbReference>
<dbReference type="SMART" id="SM00382">
    <property type="entry name" value="AAA"/>
    <property type="match status" value="1"/>
</dbReference>
<feature type="domain" description="ABC transporter" evidence="8">
    <location>
        <begin position="350"/>
        <end position="567"/>
    </location>
</feature>
<protein>
    <submittedName>
        <fullName evidence="10">ABC transporter ATP-binding protein</fullName>
    </submittedName>
</protein>
<gene>
    <name evidence="10" type="ORF">H8S00_09555</name>
</gene>
<dbReference type="PROSITE" id="PS50929">
    <property type="entry name" value="ABC_TM1F"/>
    <property type="match status" value="1"/>
</dbReference>
<dbReference type="EMBL" id="JACOOZ010000006">
    <property type="protein sequence ID" value="MBC5668228.1"/>
    <property type="molecule type" value="Genomic_DNA"/>
</dbReference>
<comment type="caution">
    <text evidence="10">The sequence shown here is derived from an EMBL/GenBank/DDBJ whole genome shotgun (WGS) entry which is preliminary data.</text>
</comment>
<feature type="transmembrane region" description="Helical" evidence="7">
    <location>
        <begin position="146"/>
        <end position="167"/>
    </location>
</feature>
<dbReference type="RefSeq" id="WP_186840474.1">
    <property type="nucleotide sequence ID" value="NZ_JACOOZ010000006.1"/>
</dbReference>
<dbReference type="SUPFAM" id="SSF52540">
    <property type="entry name" value="P-loop containing nucleoside triphosphate hydrolases"/>
    <property type="match status" value="1"/>
</dbReference>
<comment type="subcellular location">
    <subcellularLocation>
        <location evidence="1">Cell membrane</location>
        <topology evidence="1">Multi-pass membrane protein</topology>
    </subcellularLocation>
</comment>
<dbReference type="InterPro" id="IPR003439">
    <property type="entry name" value="ABC_transporter-like_ATP-bd"/>
</dbReference>
<evidence type="ECO:0000256" key="3">
    <source>
        <dbReference type="ARBA" id="ARBA00022741"/>
    </source>
</evidence>
<keyword evidence="5 7" id="KW-1133">Transmembrane helix</keyword>
<evidence type="ECO:0000259" key="8">
    <source>
        <dbReference type="PROSITE" id="PS50893"/>
    </source>
</evidence>
<organism evidence="10 11">
    <name type="scientific">Eubacterium segne</name>
    <dbReference type="NCBI Taxonomy" id="2763045"/>
    <lineage>
        <taxon>Bacteria</taxon>
        <taxon>Bacillati</taxon>
        <taxon>Bacillota</taxon>
        <taxon>Clostridia</taxon>
        <taxon>Eubacteriales</taxon>
        <taxon>Eubacteriaceae</taxon>
        <taxon>Eubacterium</taxon>
    </lineage>
</organism>
<keyword evidence="6 7" id="KW-0472">Membrane</keyword>
<evidence type="ECO:0000313" key="10">
    <source>
        <dbReference type="EMBL" id="MBC5668228.1"/>
    </source>
</evidence>
<dbReference type="InterPro" id="IPR039421">
    <property type="entry name" value="Type_1_exporter"/>
</dbReference>
<dbReference type="PANTHER" id="PTHR24221">
    <property type="entry name" value="ATP-BINDING CASSETTE SUB-FAMILY B"/>
    <property type="match status" value="1"/>
</dbReference>
<dbReference type="PANTHER" id="PTHR24221:SF654">
    <property type="entry name" value="ATP-BINDING CASSETTE SUB-FAMILY B MEMBER 6"/>
    <property type="match status" value="1"/>
</dbReference>
<feature type="transmembrane region" description="Helical" evidence="7">
    <location>
        <begin position="253"/>
        <end position="273"/>
    </location>
</feature>
<dbReference type="GO" id="GO:0005524">
    <property type="term" value="F:ATP binding"/>
    <property type="evidence" value="ECO:0007669"/>
    <property type="project" value="UniProtKB-KW"/>
</dbReference>
<evidence type="ECO:0000256" key="1">
    <source>
        <dbReference type="ARBA" id="ARBA00004651"/>
    </source>
</evidence>
<dbReference type="Proteomes" id="UP000597877">
    <property type="component" value="Unassembled WGS sequence"/>
</dbReference>
<dbReference type="Gene3D" id="3.40.50.300">
    <property type="entry name" value="P-loop containing nucleotide triphosphate hydrolases"/>
    <property type="match status" value="1"/>
</dbReference>
<dbReference type="InterPro" id="IPR003593">
    <property type="entry name" value="AAA+_ATPase"/>
</dbReference>
<feature type="domain" description="ABC transmembrane type-1" evidence="9">
    <location>
        <begin position="22"/>
        <end position="314"/>
    </location>
</feature>
<evidence type="ECO:0000256" key="7">
    <source>
        <dbReference type="SAM" id="Phobius"/>
    </source>
</evidence>